<dbReference type="RefSeq" id="WP_077720123.1">
    <property type="nucleotide sequence ID" value="NZ_CP019699.1"/>
</dbReference>
<dbReference type="NCBIfam" id="NF009239">
    <property type="entry name" value="PRK12595.1"/>
    <property type="match status" value="1"/>
</dbReference>
<dbReference type="KEGG" id="ntr:B0W44_11305"/>
<evidence type="ECO:0000313" key="4">
    <source>
        <dbReference type="EMBL" id="AQS56265.1"/>
    </source>
</evidence>
<dbReference type="NCBIfam" id="NF006421">
    <property type="entry name" value="PRK08673.1"/>
    <property type="match status" value="1"/>
</dbReference>
<evidence type="ECO:0000256" key="1">
    <source>
        <dbReference type="ARBA" id="ARBA00022679"/>
    </source>
</evidence>
<dbReference type="Pfam" id="PF18152">
    <property type="entry name" value="DAHP_snth_FXD"/>
    <property type="match status" value="1"/>
</dbReference>
<evidence type="ECO:0000259" key="2">
    <source>
        <dbReference type="Pfam" id="PF00793"/>
    </source>
</evidence>
<dbReference type="AlphaFoldDB" id="A0A1U9K882"/>
<feature type="domain" description="DAHP synthetase I/KDSA" evidence="2">
    <location>
        <begin position="83"/>
        <end position="320"/>
    </location>
</feature>
<dbReference type="OrthoDB" id="9780456at2"/>
<dbReference type="EMBL" id="CP019699">
    <property type="protein sequence ID" value="AQS56265.1"/>
    <property type="molecule type" value="Genomic_DNA"/>
</dbReference>
<evidence type="ECO:0000313" key="5">
    <source>
        <dbReference type="Proteomes" id="UP000188603"/>
    </source>
</evidence>
<proteinExistence type="predicted"/>
<keyword evidence="1" id="KW-0808">Transferase</keyword>
<dbReference type="NCBIfam" id="TIGR01361">
    <property type="entry name" value="DAHP_synth_Bsub"/>
    <property type="match status" value="1"/>
</dbReference>
<dbReference type="Gene3D" id="3.30.70.1140">
    <property type="entry name" value="Phospho-2-dehydro-3-deoxyheptonate aldolase, domain 1"/>
    <property type="match status" value="1"/>
</dbReference>
<dbReference type="InterPro" id="IPR006268">
    <property type="entry name" value="DAHP_syn_2"/>
</dbReference>
<dbReference type="Pfam" id="PF00793">
    <property type="entry name" value="DAHP_synth_1"/>
    <property type="match status" value="1"/>
</dbReference>
<dbReference type="Proteomes" id="UP000188603">
    <property type="component" value="Chromosome"/>
</dbReference>
<protein>
    <submittedName>
        <fullName evidence="4">3-deoxy-7-phosphoheptulonate synthase</fullName>
    </submittedName>
</protein>
<feature type="domain" description="DAHP synthase ferredoxin-like" evidence="3">
    <location>
        <begin position="1"/>
        <end position="67"/>
    </location>
</feature>
<dbReference type="Gene3D" id="3.20.20.70">
    <property type="entry name" value="Aldolase class I"/>
    <property type="match status" value="1"/>
</dbReference>
<organism evidence="4 5">
    <name type="scientific">Novibacillus thermophilus</name>
    <dbReference type="NCBI Taxonomy" id="1471761"/>
    <lineage>
        <taxon>Bacteria</taxon>
        <taxon>Bacillati</taxon>
        <taxon>Bacillota</taxon>
        <taxon>Bacilli</taxon>
        <taxon>Bacillales</taxon>
        <taxon>Thermoactinomycetaceae</taxon>
        <taxon>Novibacillus</taxon>
    </lineage>
</organism>
<dbReference type="InterPro" id="IPR006218">
    <property type="entry name" value="DAHP1/KDSA"/>
</dbReference>
<dbReference type="PANTHER" id="PTHR43018:SF2">
    <property type="entry name" value="PHOSPHO-2-DEHYDRO-3-DEOXYHEPTONATE ALDOLASE"/>
    <property type="match status" value="1"/>
</dbReference>
<dbReference type="InterPro" id="IPR041071">
    <property type="entry name" value="DAHP_snth_FXD"/>
</dbReference>
<dbReference type="STRING" id="1471761.B0W44_11305"/>
<evidence type="ECO:0000259" key="3">
    <source>
        <dbReference type="Pfam" id="PF18152"/>
    </source>
</evidence>
<gene>
    <name evidence="4" type="ORF">B0W44_11305</name>
</gene>
<dbReference type="GO" id="GO:0009073">
    <property type="term" value="P:aromatic amino acid family biosynthetic process"/>
    <property type="evidence" value="ECO:0007669"/>
    <property type="project" value="InterPro"/>
</dbReference>
<dbReference type="GO" id="GO:0016832">
    <property type="term" value="F:aldehyde-lyase activity"/>
    <property type="evidence" value="ECO:0007669"/>
    <property type="project" value="InterPro"/>
</dbReference>
<dbReference type="InterPro" id="IPR052899">
    <property type="entry name" value="Class-I_DAHP_synthase"/>
</dbReference>
<dbReference type="PANTHER" id="PTHR43018">
    <property type="entry name" value="PHOSPHO-2-DEHYDRO-3-DEOXYHEPTONATE ALDOLASE"/>
    <property type="match status" value="1"/>
</dbReference>
<keyword evidence="5" id="KW-1185">Reference proteome</keyword>
<dbReference type="SUPFAM" id="SSF51569">
    <property type="entry name" value="Aldolase"/>
    <property type="match status" value="1"/>
</dbReference>
<accession>A0A1U9K882</accession>
<sequence>MVIVLEPDAREEDIQNIVRVVEEKGIKVHLSRGVDKTLIGLIGDKRLMAELPLESYPGVARVVSISEPYKLASRHFHPESTKIRVGDVMIGGDTPVMMAGPCSVESREQLLTTAHAVKKAGGHLLRGGAFKPRSSPYSFQGLGEEGLKLLAEAREETGLPVVSEVMDPENLPLVAEYVDILQIGARNMQNFHLLKQVGCLDKPVLLKRGLSATIEEWLMSAEYILNEGNPNVILCERGIRTFETYTRNTLDLSAVPVVKHLSHLPVIVDPSHGVGKRRYVAPLAKAGIVVGADGLIVEVHPRPEKALSDGQQSLSLPEFSDLMLGLRRLQRALSREDTISV</sequence>
<reference evidence="4 5" key="1">
    <citation type="journal article" date="2015" name="Int. J. Syst. Evol. Microbiol.">
        <title>Novibacillus thermophilus gen. nov., sp. nov., a Gram-staining-negative and moderately thermophilic member of the family Thermoactinomycetaceae.</title>
        <authorList>
            <person name="Yang G."/>
            <person name="Chen J."/>
            <person name="Zhou S."/>
        </authorList>
    </citation>
    <scope>NUCLEOTIDE SEQUENCE [LARGE SCALE GENOMIC DNA]</scope>
    <source>
        <strain evidence="4 5">SG-1</strain>
    </source>
</reference>
<dbReference type="GO" id="GO:0016740">
    <property type="term" value="F:transferase activity"/>
    <property type="evidence" value="ECO:0007669"/>
    <property type="project" value="UniProtKB-KW"/>
</dbReference>
<dbReference type="InterPro" id="IPR013785">
    <property type="entry name" value="Aldolase_TIM"/>
</dbReference>
<name>A0A1U9K882_9BACL</name>